<reference evidence="2 3" key="1">
    <citation type="submission" date="2019-05" db="EMBL/GenBank/DDBJ databases">
        <title>Another draft genome of Portunus trituberculatus and its Hox gene families provides insights of decapod evolution.</title>
        <authorList>
            <person name="Jeong J.-H."/>
            <person name="Song I."/>
            <person name="Kim S."/>
            <person name="Choi T."/>
            <person name="Kim D."/>
            <person name="Ryu S."/>
            <person name="Kim W."/>
        </authorList>
    </citation>
    <scope>NUCLEOTIDE SEQUENCE [LARGE SCALE GENOMIC DNA]</scope>
    <source>
        <tissue evidence="2">Muscle</tissue>
    </source>
</reference>
<organism evidence="2 3">
    <name type="scientific">Portunus trituberculatus</name>
    <name type="common">Swimming crab</name>
    <name type="synonym">Neptunus trituberculatus</name>
    <dbReference type="NCBI Taxonomy" id="210409"/>
    <lineage>
        <taxon>Eukaryota</taxon>
        <taxon>Metazoa</taxon>
        <taxon>Ecdysozoa</taxon>
        <taxon>Arthropoda</taxon>
        <taxon>Crustacea</taxon>
        <taxon>Multicrustacea</taxon>
        <taxon>Malacostraca</taxon>
        <taxon>Eumalacostraca</taxon>
        <taxon>Eucarida</taxon>
        <taxon>Decapoda</taxon>
        <taxon>Pleocyemata</taxon>
        <taxon>Brachyura</taxon>
        <taxon>Eubrachyura</taxon>
        <taxon>Portunoidea</taxon>
        <taxon>Portunidae</taxon>
        <taxon>Portuninae</taxon>
        <taxon>Portunus</taxon>
    </lineage>
</organism>
<dbReference type="EMBL" id="VSRR010003897">
    <property type="protein sequence ID" value="MPC37829.1"/>
    <property type="molecule type" value="Genomic_DNA"/>
</dbReference>
<evidence type="ECO:0000313" key="2">
    <source>
        <dbReference type="EMBL" id="MPC37829.1"/>
    </source>
</evidence>
<gene>
    <name evidence="2" type="ORF">E2C01_031323</name>
</gene>
<accession>A0A5B7EXT9</accession>
<name>A0A5B7EXT9_PORTR</name>
<dbReference type="Proteomes" id="UP000324222">
    <property type="component" value="Unassembled WGS sequence"/>
</dbReference>
<keyword evidence="3" id="KW-1185">Reference proteome</keyword>
<keyword evidence="1" id="KW-1133">Transmembrane helix</keyword>
<dbReference type="AlphaFoldDB" id="A0A5B7EXT9"/>
<evidence type="ECO:0000313" key="3">
    <source>
        <dbReference type="Proteomes" id="UP000324222"/>
    </source>
</evidence>
<proteinExistence type="predicted"/>
<sequence>MEVRRLIATVFTILTSSVLGHILTLRLVYH</sequence>
<comment type="caution">
    <text evidence="2">The sequence shown here is derived from an EMBL/GenBank/DDBJ whole genome shotgun (WGS) entry which is preliminary data.</text>
</comment>
<evidence type="ECO:0000256" key="1">
    <source>
        <dbReference type="SAM" id="Phobius"/>
    </source>
</evidence>
<keyword evidence="1" id="KW-0472">Membrane</keyword>
<feature type="transmembrane region" description="Helical" evidence="1">
    <location>
        <begin position="6"/>
        <end position="29"/>
    </location>
</feature>
<protein>
    <submittedName>
        <fullName evidence="2">Uncharacterized protein</fullName>
    </submittedName>
</protein>
<keyword evidence="1" id="KW-0812">Transmembrane</keyword>